<dbReference type="PANTHER" id="PTHR37984">
    <property type="entry name" value="PROTEIN CBG26694"/>
    <property type="match status" value="1"/>
</dbReference>
<dbReference type="PANTHER" id="PTHR37984:SF5">
    <property type="entry name" value="PROTEIN NYNRIN-LIKE"/>
    <property type="match status" value="1"/>
</dbReference>
<feature type="domain" description="Integrase catalytic" evidence="3">
    <location>
        <begin position="374"/>
        <end position="547"/>
    </location>
</feature>
<dbReference type="InterPro" id="IPR041588">
    <property type="entry name" value="Integrase_H2C2"/>
</dbReference>
<protein>
    <recommendedName>
        <fullName evidence="3">Integrase catalytic domain-containing protein</fullName>
    </recommendedName>
</protein>
<dbReference type="STRING" id="765257.A0A0C9YA28"/>
<dbReference type="Gene3D" id="3.30.420.10">
    <property type="entry name" value="Ribonuclease H-like superfamily/Ribonuclease H"/>
    <property type="match status" value="1"/>
</dbReference>
<dbReference type="EMBL" id="KN833977">
    <property type="protein sequence ID" value="KIK13741.1"/>
    <property type="molecule type" value="Genomic_DNA"/>
</dbReference>
<dbReference type="InterPro" id="IPR036397">
    <property type="entry name" value="RNaseH_sf"/>
</dbReference>
<dbReference type="OrthoDB" id="2689839at2759"/>
<dbReference type="InterPro" id="IPR050951">
    <property type="entry name" value="Retrovirus_Pol_polyprotein"/>
</dbReference>
<dbReference type="Gene3D" id="1.10.340.70">
    <property type="match status" value="1"/>
</dbReference>
<evidence type="ECO:0000313" key="4">
    <source>
        <dbReference type="EMBL" id="KIK13741.1"/>
    </source>
</evidence>
<dbReference type="GO" id="GO:0003824">
    <property type="term" value="F:catalytic activity"/>
    <property type="evidence" value="ECO:0007669"/>
    <property type="project" value="UniProtKB-KW"/>
</dbReference>
<dbReference type="InterPro" id="IPR012337">
    <property type="entry name" value="RNaseH-like_sf"/>
</dbReference>
<keyword evidence="5" id="KW-1185">Reference proteome</keyword>
<dbReference type="AlphaFoldDB" id="A0A0C9YA28"/>
<dbReference type="FunFam" id="3.30.70.270:FF:000063">
    <property type="entry name" value="Zinc knuckle domaincontaining protein"/>
    <property type="match status" value="1"/>
</dbReference>
<dbReference type="InterPro" id="IPR043128">
    <property type="entry name" value="Rev_trsase/Diguanyl_cyclase"/>
</dbReference>
<accession>A0A0C9YA28</accession>
<sequence>MNNIFGDMEDVVVIYIDDIMVFTKTDDEAEHDRVVLEPEKCFFKKKEVEFLGMIMGVDGIKMDESKVKAIREWPTPTKVKSIRVFLGLANFYCHFIKDFACIARPLNDLTRKDQLWTWQEEQQRSFEVLKEAFTSAPILTFPDQDRRFHLETDASDFATGAVLSVEAPDGLWHPVFDKEMLGIIRALETWCHYLEATPYEFKIWTDHSNLQYFKTAQNLDRRQARWAQYLLHFNYKLIYKPGASMAKADALSRREDHEIKGDNQGVTLIDCTRIAALSVGMDRTLEAILKGATSATTPPEGYKLREGLYIRNSRVYVPPSAILPVIEAHHNTPVAGHPGWSKTLELVSWCYVWPAMSQSGSRKPPAGKLHPNPVPEVPWVDISVDFMDAPAAGGYDNIMVVVDQFSKEAVFIPTVKTISALGTAELFHDHVWTQHGLPSTVISDCGPQFASIFMMDLSKMLGIKPKLSTAFHPQTDGQTEHLNQEVQQYLWLFINDQQHMWPSWLKIAQFSYNSRRQDSVGRALFSITHTYIPCLGVEPVVSRAEAATMCTSNIQSVIESTQKALQRMAE</sequence>
<dbReference type="Gene3D" id="3.30.70.270">
    <property type="match status" value="2"/>
</dbReference>
<dbReference type="InterPro" id="IPR041577">
    <property type="entry name" value="RT_RNaseH_2"/>
</dbReference>
<dbReference type="GO" id="GO:0015074">
    <property type="term" value="P:DNA integration"/>
    <property type="evidence" value="ECO:0007669"/>
    <property type="project" value="InterPro"/>
</dbReference>
<reference evidence="5" key="2">
    <citation type="submission" date="2015-01" db="EMBL/GenBank/DDBJ databases">
        <title>Evolutionary Origins and Diversification of the Mycorrhizal Mutualists.</title>
        <authorList>
            <consortium name="DOE Joint Genome Institute"/>
            <consortium name="Mycorrhizal Genomics Consortium"/>
            <person name="Kohler A."/>
            <person name="Kuo A."/>
            <person name="Nagy L.G."/>
            <person name="Floudas D."/>
            <person name="Copeland A."/>
            <person name="Barry K.W."/>
            <person name="Cichocki N."/>
            <person name="Veneault-Fourrey C."/>
            <person name="LaButti K."/>
            <person name="Lindquist E.A."/>
            <person name="Lipzen A."/>
            <person name="Lundell T."/>
            <person name="Morin E."/>
            <person name="Murat C."/>
            <person name="Riley R."/>
            <person name="Ohm R."/>
            <person name="Sun H."/>
            <person name="Tunlid A."/>
            <person name="Henrissat B."/>
            <person name="Grigoriev I.V."/>
            <person name="Hibbett D.S."/>
            <person name="Martin F."/>
        </authorList>
    </citation>
    <scope>NUCLEOTIDE SEQUENCE [LARGE SCALE GENOMIC DNA]</scope>
    <source>
        <strain evidence="5">441</strain>
    </source>
</reference>
<name>A0A0C9YA28_9AGAM</name>
<dbReference type="InterPro" id="IPR001584">
    <property type="entry name" value="Integrase_cat-core"/>
</dbReference>
<dbReference type="SUPFAM" id="SSF53098">
    <property type="entry name" value="Ribonuclease H-like"/>
    <property type="match status" value="1"/>
</dbReference>
<evidence type="ECO:0000256" key="2">
    <source>
        <dbReference type="ARBA" id="ARBA00023268"/>
    </source>
</evidence>
<evidence type="ECO:0000259" key="3">
    <source>
        <dbReference type="PROSITE" id="PS50994"/>
    </source>
</evidence>
<keyword evidence="2" id="KW-0511">Multifunctional enzyme</keyword>
<dbReference type="SUPFAM" id="SSF56672">
    <property type="entry name" value="DNA/RNA polymerases"/>
    <property type="match status" value="1"/>
</dbReference>
<gene>
    <name evidence="4" type="ORF">PISMIDRAFT_17785</name>
</gene>
<organism evidence="4 5">
    <name type="scientific">Pisolithus microcarpus 441</name>
    <dbReference type="NCBI Taxonomy" id="765257"/>
    <lineage>
        <taxon>Eukaryota</taxon>
        <taxon>Fungi</taxon>
        <taxon>Dikarya</taxon>
        <taxon>Basidiomycota</taxon>
        <taxon>Agaricomycotina</taxon>
        <taxon>Agaricomycetes</taxon>
        <taxon>Agaricomycetidae</taxon>
        <taxon>Boletales</taxon>
        <taxon>Sclerodermatineae</taxon>
        <taxon>Pisolithaceae</taxon>
        <taxon>Pisolithus</taxon>
    </lineage>
</organism>
<dbReference type="Proteomes" id="UP000054018">
    <property type="component" value="Unassembled WGS sequence"/>
</dbReference>
<dbReference type="Pfam" id="PF17919">
    <property type="entry name" value="RT_RNaseH_2"/>
    <property type="match status" value="1"/>
</dbReference>
<dbReference type="PROSITE" id="PS50994">
    <property type="entry name" value="INTEGRASE"/>
    <property type="match status" value="1"/>
</dbReference>
<dbReference type="CDD" id="cd09274">
    <property type="entry name" value="RNase_HI_RT_Ty3"/>
    <property type="match status" value="1"/>
</dbReference>
<keyword evidence="1" id="KW-0694">RNA-binding</keyword>
<evidence type="ECO:0000313" key="5">
    <source>
        <dbReference type="Proteomes" id="UP000054018"/>
    </source>
</evidence>
<dbReference type="InterPro" id="IPR043502">
    <property type="entry name" value="DNA/RNA_pol_sf"/>
</dbReference>
<dbReference type="GO" id="GO:0005634">
    <property type="term" value="C:nucleus"/>
    <property type="evidence" value="ECO:0007669"/>
    <property type="project" value="UniProtKB-ARBA"/>
</dbReference>
<dbReference type="Pfam" id="PF17921">
    <property type="entry name" value="Integrase_H2C2"/>
    <property type="match status" value="1"/>
</dbReference>
<reference evidence="4 5" key="1">
    <citation type="submission" date="2014-04" db="EMBL/GenBank/DDBJ databases">
        <authorList>
            <consortium name="DOE Joint Genome Institute"/>
            <person name="Kuo A."/>
            <person name="Kohler A."/>
            <person name="Costa M.D."/>
            <person name="Nagy L.G."/>
            <person name="Floudas D."/>
            <person name="Copeland A."/>
            <person name="Barry K.W."/>
            <person name="Cichocki N."/>
            <person name="Veneault-Fourrey C."/>
            <person name="LaButti K."/>
            <person name="Lindquist E.A."/>
            <person name="Lipzen A."/>
            <person name="Lundell T."/>
            <person name="Morin E."/>
            <person name="Murat C."/>
            <person name="Sun H."/>
            <person name="Tunlid A."/>
            <person name="Henrissat B."/>
            <person name="Grigoriev I.V."/>
            <person name="Hibbett D.S."/>
            <person name="Martin F."/>
            <person name="Nordberg H.P."/>
            <person name="Cantor M.N."/>
            <person name="Hua S.X."/>
        </authorList>
    </citation>
    <scope>NUCLEOTIDE SEQUENCE [LARGE SCALE GENOMIC DNA]</scope>
    <source>
        <strain evidence="4 5">441</strain>
    </source>
</reference>
<proteinExistence type="predicted"/>
<dbReference type="GO" id="GO:0003723">
    <property type="term" value="F:RNA binding"/>
    <property type="evidence" value="ECO:0007669"/>
    <property type="project" value="UniProtKB-KW"/>
</dbReference>
<dbReference type="HOGENOM" id="CLU_000384_38_1_1"/>
<evidence type="ECO:0000256" key="1">
    <source>
        <dbReference type="ARBA" id="ARBA00022884"/>
    </source>
</evidence>